<reference evidence="1" key="1">
    <citation type="submission" date="2021-11" db="EMBL/GenBank/DDBJ databases">
        <title>Description of a new species Pelosinus isolated from the bottom sediments of Lake Baikal.</title>
        <authorList>
            <person name="Zakharyuk A."/>
        </authorList>
    </citation>
    <scope>NUCLEOTIDE SEQUENCE</scope>
    <source>
        <strain evidence="1">Bkl1</strain>
    </source>
</reference>
<keyword evidence="2" id="KW-1185">Reference proteome</keyword>
<protein>
    <submittedName>
        <fullName evidence="1">Uncharacterized protein</fullName>
    </submittedName>
</protein>
<name>A0ABS8I0P7_9FIRM</name>
<accession>A0ABS8I0P7</accession>
<proteinExistence type="predicted"/>
<dbReference type="RefSeq" id="WP_229537410.1">
    <property type="nucleotide sequence ID" value="NZ_JAJHJB010000074.1"/>
</dbReference>
<evidence type="ECO:0000313" key="2">
    <source>
        <dbReference type="Proteomes" id="UP001165492"/>
    </source>
</evidence>
<evidence type="ECO:0000313" key="1">
    <source>
        <dbReference type="EMBL" id="MCC5468521.1"/>
    </source>
</evidence>
<sequence>MRNYDQETGSEILNSKEVLLEKKQEVPHFTSLTYRVFELQALPGIYGVWLEIATHLNSSDYTITAEPLGDTEILGQVKYFNTNNAEIVKDFHREISITTGGMGTVSVRFKGFPFGSVVRGTIIP</sequence>
<organism evidence="1 2">
    <name type="scientific">Pelosinus baikalensis</name>
    <dbReference type="NCBI Taxonomy" id="2892015"/>
    <lineage>
        <taxon>Bacteria</taxon>
        <taxon>Bacillati</taxon>
        <taxon>Bacillota</taxon>
        <taxon>Negativicutes</taxon>
        <taxon>Selenomonadales</taxon>
        <taxon>Sporomusaceae</taxon>
        <taxon>Pelosinus</taxon>
    </lineage>
</organism>
<comment type="caution">
    <text evidence="1">The sequence shown here is derived from an EMBL/GenBank/DDBJ whole genome shotgun (WGS) entry which is preliminary data.</text>
</comment>
<dbReference type="Proteomes" id="UP001165492">
    <property type="component" value="Unassembled WGS sequence"/>
</dbReference>
<gene>
    <name evidence="1" type="ORF">LMF89_24605</name>
</gene>
<dbReference type="EMBL" id="JAJHJB010000074">
    <property type="protein sequence ID" value="MCC5468521.1"/>
    <property type="molecule type" value="Genomic_DNA"/>
</dbReference>